<feature type="compositionally biased region" description="Low complexity" evidence="1">
    <location>
        <begin position="332"/>
        <end position="341"/>
    </location>
</feature>
<protein>
    <submittedName>
        <fullName evidence="2">Uncharacterized protein</fullName>
    </submittedName>
</protein>
<dbReference type="OrthoDB" id="2563900at2759"/>
<feature type="region of interest" description="Disordered" evidence="1">
    <location>
        <begin position="1"/>
        <end position="176"/>
    </location>
</feature>
<feature type="compositionally biased region" description="Low complexity" evidence="1">
    <location>
        <begin position="118"/>
        <end position="136"/>
    </location>
</feature>
<evidence type="ECO:0000313" key="3">
    <source>
        <dbReference type="Proteomes" id="UP000298030"/>
    </source>
</evidence>
<organism evidence="2 3">
    <name type="scientific">Coprinellus micaceus</name>
    <name type="common">Glistening ink-cap mushroom</name>
    <name type="synonym">Coprinus micaceus</name>
    <dbReference type="NCBI Taxonomy" id="71717"/>
    <lineage>
        <taxon>Eukaryota</taxon>
        <taxon>Fungi</taxon>
        <taxon>Dikarya</taxon>
        <taxon>Basidiomycota</taxon>
        <taxon>Agaricomycotina</taxon>
        <taxon>Agaricomycetes</taxon>
        <taxon>Agaricomycetidae</taxon>
        <taxon>Agaricales</taxon>
        <taxon>Agaricineae</taxon>
        <taxon>Psathyrellaceae</taxon>
        <taxon>Coprinellus</taxon>
    </lineage>
</organism>
<gene>
    <name evidence="2" type="ORF">FA13DRAFT_1819786</name>
</gene>
<dbReference type="EMBL" id="QPFP01000120">
    <property type="protein sequence ID" value="TEB21161.1"/>
    <property type="molecule type" value="Genomic_DNA"/>
</dbReference>
<keyword evidence="3" id="KW-1185">Reference proteome</keyword>
<feature type="compositionally biased region" description="Basic and acidic residues" evidence="1">
    <location>
        <begin position="155"/>
        <end position="169"/>
    </location>
</feature>
<accession>A0A4Y7SHF1</accession>
<feature type="compositionally biased region" description="Low complexity" evidence="1">
    <location>
        <begin position="52"/>
        <end position="63"/>
    </location>
</feature>
<proteinExistence type="predicted"/>
<dbReference type="AlphaFoldDB" id="A0A4Y7SHF1"/>
<comment type="caution">
    <text evidence="2">The sequence shown here is derived from an EMBL/GenBank/DDBJ whole genome shotgun (WGS) entry which is preliminary data.</text>
</comment>
<dbReference type="STRING" id="71717.A0A4Y7SHF1"/>
<feature type="compositionally biased region" description="Polar residues" evidence="1">
    <location>
        <begin position="363"/>
        <end position="376"/>
    </location>
</feature>
<feature type="region of interest" description="Disordered" evidence="1">
    <location>
        <begin position="190"/>
        <end position="213"/>
    </location>
</feature>
<sequence>MPSSSITSKIGEPTLEKAPPALTASTEGGPPPATSLSSSLASLSPSSPPLPLSLASLPPATSPQGSTNTNTADLRHMTSSGGLAMSSLSPTATSPTRPGRRTSQHLRTTGERSLGVGSPSSIPSSPTSIHSSSSAIFERDIEPMLPPSPPSHSGKPLDPHRIPRARNTEQLEQSVPSVLDSAAAILTSTSPPSFLASSTSANAGSPTSGAGSVDQVEVVAPVSSPGPSIFGRAGGSASGFASPLSLRSRSPSPGPRPDSLLLLNVPTSPQALAVPADGLDAATSPNATVQVPTGAVPMGRSVSTSSSYLPSSSSPPAPYMNLGFSSHPPSPSQVHQPLHHSTSSKRLSFMSYSDLLTSTPASTHTLNSLTSGQTGENPPPHIPSVSGLNLLSATASIASASNSVRGVSLSPIGGSGTGVNVVPMGGVTHPGKRDSIALLDNVGGEWEREGLGRSLEERIEKELSVGGSVAASPLGAPATLPVVGKV</sequence>
<name>A0A4Y7SHF1_COPMI</name>
<dbReference type="Proteomes" id="UP000298030">
    <property type="component" value="Unassembled WGS sequence"/>
</dbReference>
<evidence type="ECO:0000256" key="1">
    <source>
        <dbReference type="SAM" id="MobiDB-lite"/>
    </source>
</evidence>
<feature type="compositionally biased region" description="Polar residues" evidence="1">
    <location>
        <begin position="64"/>
        <end position="96"/>
    </location>
</feature>
<feature type="compositionally biased region" description="Polar residues" evidence="1">
    <location>
        <begin position="190"/>
        <end position="210"/>
    </location>
</feature>
<feature type="compositionally biased region" description="Low complexity" evidence="1">
    <location>
        <begin position="238"/>
        <end position="263"/>
    </location>
</feature>
<reference evidence="2 3" key="1">
    <citation type="journal article" date="2019" name="Nat. Ecol. Evol.">
        <title>Megaphylogeny resolves global patterns of mushroom evolution.</title>
        <authorList>
            <person name="Varga T."/>
            <person name="Krizsan K."/>
            <person name="Foldi C."/>
            <person name="Dima B."/>
            <person name="Sanchez-Garcia M."/>
            <person name="Sanchez-Ramirez S."/>
            <person name="Szollosi G.J."/>
            <person name="Szarkandi J.G."/>
            <person name="Papp V."/>
            <person name="Albert L."/>
            <person name="Andreopoulos W."/>
            <person name="Angelini C."/>
            <person name="Antonin V."/>
            <person name="Barry K.W."/>
            <person name="Bougher N.L."/>
            <person name="Buchanan P."/>
            <person name="Buyck B."/>
            <person name="Bense V."/>
            <person name="Catcheside P."/>
            <person name="Chovatia M."/>
            <person name="Cooper J."/>
            <person name="Damon W."/>
            <person name="Desjardin D."/>
            <person name="Finy P."/>
            <person name="Geml J."/>
            <person name="Haridas S."/>
            <person name="Hughes K."/>
            <person name="Justo A."/>
            <person name="Karasinski D."/>
            <person name="Kautmanova I."/>
            <person name="Kiss B."/>
            <person name="Kocsube S."/>
            <person name="Kotiranta H."/>
            <person name="LaButti K.M."/>
            <person name="Lechner B.E."/>
            <person name="Liimatainen K."/>
            <person name="Lipzen A."/>
            <person name="Lukacs Z."/>
            <person name="Mihaltcheva S."/>
            <person name="Morgado L.N."/>
            <person name="Niskanen T."/>
            <person name="Noordeloos M.E."/>
            <person name="Ohm R.A."/>
            <person name="Ortiz-Santana B."/>
            <person name="Ovrebo C."/>
            <person name="Racz N."/>
            <person name="Riley R."/>
            <person name="Savchenko A."/>
            <person name="Shiryaev A."/>
            <person name="Soop K."/>
            <person name="Spirin V."/>
            <person name="Szebenyi C."/>
            <person name="Tomsovsky M."/>
            <person name="Tulloss R.E."/>
            <person name="Uehling J."/>
            <person name="Grigoriev I.V."/>
            <person name="Vagvolgyi C."/>
            <person name="Papp T."/>
            <person name="Martin F.M."/>
            <person name="Miettinen O."/>
            <person name="Hibbett D.S."/>
            <person name="Nagy L.G."/>
        </authorList>
    </citation>
    <scope>NUCLEOTIDE SEQUENCE [LARGE SCALE GENOMIC DNA]</scope>
    <source>
        <strain evidence="2 3">FP101781</strain>
    </source>
</reference>
<evidence type="ECO:0000313" key="2">
    <source>
        <dbReference type="EMBL" id="TEB21161.1"/>
    </source>
</evidence>
<feature type="region of interest" description="Disordered" evidence="1">
    <location>
        <begin position="229"/>
        <end position="263"/>
    </location>
</feature>
<feature type="region of interest" description="Disordered" evidence="1">
    <location>
        <begin position="363"/>
        <end position="383"/>
    </location>
</feature>
<feature type="region of interest" description="Disordered" evidence="1">
    <location>
        <begin position="319"/>
        <end position="343"/>
    </location>
</feature>
<feature type="compositionally biased region" description="Low complexity" evidence="1">
    <location>
        <begin position="34"/>
        <end position="45"/>
    </location>
</feature>